<comment type="caution">
    <text evidence="10">The sequence shown here is derived from an EMBL/GenBank/DDBJ whole genome shotgun (WGS) entry which is preliminary data.</text>
</comment>
<dbReference type="InterPro" id="IPR000515">
    <property type="entry name" value="MetI-like"/>
</dbReference>
<keyword evidence="2 8" id="KW-0813">Transport</keyword>
<dbReference type="GO" id="GO:0055085">
    <property type="term" value="P:transmembrane transport"/>
    <property type="evidence" value="ECO:0007669"/>
    <property type="project" value="InterPro"/>
</dbReference>
<dbReference type="PANTHER" id="PTHR43357:SF4">
    <property type="entry name" value="INNER MEMBRANE ABC TRANSPORTER PERMEASE PROTEIN YDCV"/>
    <property type="match status" value="1"/>
</dbReference>
<keyword evidence="4" id="KW-0997">Cell inner membrane</keyword>
<dbReference type="SUPFAM" id="SSF161098">
    <property type="entry name" value="MetI-like"/>
    <property type="match status" value="1"/>
</dbReference>
<sequence>MSKASTVALWTFCAAVLIFLLAPIVAIVPLSFNAEPYLNYPMAGWSLQWYREFFGSASWQLAWKNSVVVASCSALASGVLGTLAALGLHRRDCPMRGGLLAVLISPVVVPIVITGVGCYIAFAQLGLLNSLAGLIVAHTGLGAPFVVITVMAALSRFDARLTRAAASLGAGPATTFFRVTLPLIAPGVASGMLFAFVTSFDEVVIALFIGGPEQRTLPRQMWTGVRESISPTIAAAATVLIVLSVTLLAVVQSLRERMEAQARSGSPLPKRSPKRSR</sequence>
<evidence type="ECO:0000256" key="3">
    <source>
        <dbReference type="ARBA" id="ARBA00022475"/>
    </source>
</evidence>
<dbReference type="Pfam" id="PF00528">
    <property type="entry name" value="BPD_transp_1"/>
    <property type="match status" value="1"/>
</dbReference>
<gene>
    <name evidence="10" type="ORF">L602_004300000140</name>
</gene>
<dbReference type="AlphaFoldDB" id="A0A562B884"/>
<feature type="transmembrane region" description="Helical" evidence="8">
    <location>
        <begin position="183"/>
        <end position="209"/>
    </location>
</feature>
<evidence type="ECO:0000313" key="11">
    <source>
        <dbReference type="Proteomes" id="UP000318141"/>
    </source>
</evidence>
<evidence type="ECO:0000256" key="6">
    <source>
        <dbReference type="ARBA" id="ARBA00022989"/>
    </source>
</evidence>
<dbReference type="GO" id="GO:0005886">
    <property type="term" value="C:plasma membrane"/>
    <property type="evidence" value="ECO:0007669"/>
    <property type="project" value="UniProtKB-SubCell"/>
</dbReference>
<dbReference type="PANTHER" id="PTHR43357">
    <property type="entry name" value="INNER MEMBRANE ABC TRANSPORTER PERMEASE PROTEIN YDCV"/>
    <property type="match status" value="1"/>
</dbReference>
<dbReference type="PROSITE" id="PS50928">
    <property type="entry name" value="ABC_TM1"/>
    <property type="match status" value="1"/>
</dbReference>
<evidence type="ECO:0000256" key="7">
    <source>
        <dbReference type="ARBA" id="ARBA00023136"/>
    </source>
</evidence>
<keyword evidence="3" id="KW-1003">Cell membrane</keyword>
<evidence type="ECO:0000256" key="5">
    <source>
        <dbReference type="ARBA" id="ARBA00022692"/>
    </source>
</evidence>
<dbReference type="EMBL" id="VLJN01000038">
    <property type="protein sequence ID" value="TWG81248.1"/>
    <property type="molecule type" value="Genomic_DNA"/>
</dbReference>
<keyword evidence="7 8" id="KW-0472">Membrane</keyword>
<feature type="transmembrane region" description="Helical" evidence="8">
    <location>
        <begin position="67"/>
        <end position="88"/>
    </location>
</feature>
<dbReference type="InterPro" id="IPR035906">
    <property type="entry name" value="MetI-like_sf"/>
</dbReference>
<reference evidence="10 11" key="1">
    <citation type="submission" date="2019-07" db="EMBL/GenBank/DDBJ databases">
        <title>Genome sequencing of lignin-degrading bacterial isolates.</title>
        <authorList>
            <person name="Gladden J."/>
        </authorList>
    </citation>
    <scope>NUCLEOTIDE SEQUENCE [LARGE SCALE GENOMIC DNA]</scope>
    <source>
        <strain evidence="10 11">J11</strain>
    </source>
</reference>
<evidence type="ECO:0000313" key="10">
    <source>
        <dbReference type="EMBL" id="TWG81248.1"/>
    </source>
</evidence>
<evidence type="ECO:0000256" key="8">
    <source>
        <dbReference type="RuleBase" id="RU363032"/>
    </source>
</evidence>
<dbReference type="OrthoDB" id="9178195at2"/>
<feature type="transmembrane region" description="Helical" evidence="8">
    <location>
        <begin position="7"/>
        <end position="32"/>
    </location>
</feature>
<keyword evidence="5 8" id="KW-0812">Transmembrane</keyword>
<proteinExistence type="inferred from homology"/>
<evidence type="ECO:0000259" key="9">
    <source>
        <dbReference type="PROSITE" id="PS50928"/>
    </source>
</evidence>
<comment type="similarity">
    <text evidence="8">Belongs to the binding-protein-dependent transport system permease family.</text>
</comment>
<evidence type="ECO:0000256" key="4">
    <source>
        <dbReference type="ARBA" id="ARBA00022519"/>
    </source>
</evidence>
<keyword evidence="6 8" id="KW-1133">Transmembrane helix</keyword>
<accession>A0A562B884</accession>
<dbReference type="CDD" id="cd06261">
    <property type="entry name" value="TM_PBP2"/>
    <property type="match status" value="1"/>
</dbReference>
<keyword evidence="11" id="KW-1185">Reference proteome</keyword>
<feature type="transmembrane region" description="Helical" evidence="8">
    <location>
        <begin position="100"/>
        <end position="122"/>
    </location>
</feature>
<dbReference type="Proteomes" id="UP000318141">
    <property type="component" value="Unassembled WGS sequence"/>
</dbReference>
<feature type="transmembrane region" description="Helical" evidence="8">
    <location>
        <begin position="229"/>
        <end position="251"/>
    </location>
</feature>
<protein>
    <submittedName>
        <fullName evidence="10">Putative spermidine/putrescine transport system permease protein</fullName>
    </submittedName>
</protein>
<feature type="domain" description="ABC transmembrane type-1" evidence="9">
    <location>
        <begin position="63"/>
        <end position="251"/>
    </location>
</feature>
<dbReference type="Gene3D" id="1.10.3720.10">
    <property type="entry name" value="MetI-like"/>
    <property type="match status" value="1"/>
</dbReference>
<evidence type="ECO:0000256" key="1">
    <source>
        <dbReference type="ARBA" id="ARBA00004429"/>
    </source>
</evidence>
<comment type="subcellular location">
    <subcellularLocation>
        <location evidence="1">Cell inner membrane</location>
        <topology evidence="1">Multi-pass membrane protein</topology>
    </subcellularLocation>
    <subcellularLocation>
        <location evidence="8">Cell membrane</location>
        <topology evidence="8">Multi-pass membrane protein</topology>
    </subcellularLocation>
</comment>
<name>A0A562B884_9BURK</name>
<feature type="transmembrane region" description="Helical" evidence="8">
    <location>
        <begin position="134"/>
        <end position="154"/>
    </location>
</feature>
<organism evidence="10 11">
    <name type="scientific">Cupriavidus gilardii J11</name>
    <dbReference type="NCBI Taxonomy" id="936133"/>
    <lineage>
        <taxon>Bacteria</taxon>
        <taxon>Pseudomonadati</taxon>
        <taxon>Pseudomonadota</taxon>
        <taxon>Betaproteobacteria</taxon>
        <taxon>Burkholderiales</taxon>
        <taxon>Burkholderiaceae</taxon>
        <taxon>Cupriavidus</taxon>
    </lineage>
</organism>
<evidence type="ECO:0000256" key="2">
    <source>
        <dbReference type="ARBA" id="ARBA00022448"/>
    </source>
</evidence>